<dbReference type="PRINTS" id="PR00038">
    <property type="entry name" value="HTHLUXR"/>
</dbReference>
<dbReference type="GO" id="GO:0003677">
    <property type="term" value="F:DNA binding"/>
    <property type="evidence" value="ECO:0007669"/>
    <property type="project" value="UniProtKB-KW"/>
</dbReference>
<feature type="domain" description="HTH luxR-type" evidence="4">
    <location>
        <begin position="167"/>
        <end position="232"/>
    </location>
</feature>
<dbReference type="InterPro" id="IPR000792">
    <property type="entry name" value="Tscrpt_reg_LuxR_C"/>
</dbReference>
<dbReference type="EMBL" id="MIGY01000003">
    <property type="protein sequence ID" value="PPU06263.1"/>
    <property type="molecule type" value="Genomic_DNA"/>
</dbReference>
<keyword evidence="1" id="KW-0805">Transcription regulation</keyword>
<dbReference type="SMART" id="SM00421">
    <property type="entry name" value="HTH_LUXR"/>
    <property type="match status" value="1"/>
</dbReference>
<proteinExistence type="predicted"/>
<sequence length="235" mass="24923">MQTLTDTGDWRPASPHQASDSAHWQALCEAAVALRQARTPEQACDAVLGRVLLLLGLEHGAVLAQRGPRAQVLASRGHALPSGASVAGDSHEAAWLMPTRPADTCEAKVPIHALGSTLGMLCVAWNDNRPVPGNDDVQALQAFALLLPAMVAEPAKPPATRRRKPIQDDRLGALSKREKQVLSLLPRGLTNATLAAELGISPGTVKVHVERILQKLEVKDRTQAAVYAVQAGLAP</sequence>
<name>A0A2S7AAT6_9XANT</name>
<dbReference type="SUPFAM" id="SSF55781">
    <property type="entry name" value="GAF domain-like"/>
    <property type="match status" value="1"/>
</dbReference>
<comment type="caution">
    <text evidence="5">The sequence shown here is derived from an EMBL/GenBank/DDBJ whole genome shotgun (WGS) entry which is preliminary data.</text>
</comment>
<reference evidence="5 6" key="1">
    <citation type="submission" date="2016-08" db="EMBL/GenBank/DDBJ databases">
        <title>Evolution of the type three secretion system and type three effector repertoires in Xanthomonas.</title>
        <authorList>
            <person name="Merda D."/>
            <person name="Briand M."/>
            <person name="Bosis E."/>
            <person name="Rousseau C."/>
            <person name="Portier P."/>
            <person name="Jacques M.-A."/>
            <person name="Fischer-Le Saux M."/>
        </authorList>
    </citation>
    <scope>NUCLEOTIDE SEQUENCE [LARGE SCALE GENOMIC DNA]</scope>
    <source>
        <strain evidence="5 6">CFBP 7645</strain>
    </source>
</reference>
<dbReference type="RefSeq" id="WP_104538452.1">
    <property type="nucleotide sequence ID" value="NZ_MIGY01000003.1"/>
</dbReference>
<dbReference type="AlphaFoldDB" id="A0A2S7AAT6"/>
<protein>
    <submittedName>
        <fullName evidence="5">Helix-turn-helix transcriptional regulator</fullName>
    </submittedName>
</protein>
<evidence type="ECO:0000256" key="3">
    <source>
        <dbReference type="ARBA" id="ARBA00023163"/>
    </source>
</evidence>
<keyword evidence="2" id="KW-0238">DNA-binding</keyword>
<dbReference type="InterPro" id="IPR016032">
    <property type="entry name" value="Sig_transdc_resp-reg_C-effctor"/>
</dbReference>
<accession>A0A2S7AAT6</accession>
<organism evidence="5 6">
    <name type="scientific">Xanthomonas arboricola</name>
    <dbReference type="NCBI Taxonomy" id="56448"/>
    <lineage>
        <taxon>Bacteria</taxon>
        <taxon>Pseudomonadati</taxon>
        <taxon>Pseudomonadota</taxon>
        <taxon>Gammaproteobacteria</taxon>
        <taxon>Lysobacterales</taxon>
        <taxon>Lysobacteraceae</taxon>
        <taxon>Xanthomonas</taxon>
    </lineage>
</organism>
<dbReference type="PANTHER" id="PTHR44688:SF16">
    <property type="entry name" value="DNA-BINDING TRANSCRIPTIONAL ACTIVATOR DEVR_DOSR"/>
    <property type="match status" value="1"/>
</dbReference>
<evidence type="ECO:0000259" key="4">
    <source>
        <dbReference type="PROSITE" id="PS50043"/>
    </source>
</evidence>
<dbReference type="Pfam" id="PF00196">
    <property type="entry name" value="GerE"/>
    <property type="match status" value="1"/>
</dbReference>
<dbReference type="InterPro" id="IPR036388">
    <property type="entry name" value="WH-like_DNA-bd_sf"/>
</dbReference>
<dbReference type="PANTHER" id="PTHR44688">
    <property type="entry name" value="DNA-BINDING TRANSCRIPTIONAL ACTIVATOR DEVR_DOSR"/>
    <property type="match status" value="1"/>
</dbReference>
<dbReference type="SUPFAM" id="SSF46894">
    <property type="entry name" value="C-terminal effector domain of the bipartite response regulators"/>
    <property type="match status" value="1"/>
</dbReference>
<dbReference type="CDD" id="cd06170">
    <property type="entry name" value="LuxR_C_like"/>
    <property type="match status" value="1"/>
</dbReference>
<evidence type="ECO:0000256" key="1">
    <source>
        <dbReference type="ARBA" id="ARBA00023015"/>
    </source>
</evidence>
<evidence type="ECO:0000313" key="6">
    <source>
        <dbReference type="Proteomes" id="UP000239204"/>
    </source>
</evidence>
<gene>
    <name evidence="5" type="ORF">XarjCFBP7645_17145</name>
</gene>
<dbReference type="PROSITE" id="PS50043">
    <property type="entry name" value="HTH_LUXR_2"/>
    <property type="match status" value="1"/>
</dbReference>
<dbReference type="Proteomes" id="UP000239204">
    <property type="component" value="Unassembled WGS sequence"/>
</dbReference>
<evidence type="ECO:0000256" key="2">
    <source>
        <dbReference type="ARBA" id="ARBA00023125"/>
    </source>
</evidence>
<dbReference type="InterPro" id="IPR029016">
    <property type="entry name" value="GAF-like_dom_sf"/>
</dbReference>
<keyword evidence="3" id="KW-0804">Transcription</keyword>
<dbReference type="GO" id="GO:0006355">
    <property type="term" value="P:regulation of DNA-templated transcription"/>
    <property type="evidence" value="ECO:0007669"/>
    <property type="project" value="InterPro"/>
</dbReference>
<evidence type="ECO:0000313" key="5">
    <source>
        <dbReference type="EMBL" id="PPU06263.1"/>
    </source>
</evidence>
<dbReference type="Gene3D" id="3.30.450.40">
    <property type="match status" value="1"/>
</dbReference>
<dbReference type="Gene3D" id="1.10.10.10">
    <property type="entry name" value="Winged helix-like DNA-binding domain superfamily/Winged helix DNA-binding domain"/>
    <property type="match status" value="1"/>
</dbReference>